<dbReference type="Proteomes" id="UP000005336">
    <property type="component" value="Unassembled WGS sequence"/>
</dbReference>
<dbReference type="PROSITE" id="PS01135">
    <property type="entry name" value="FTSZ_2"/>
    <property type="match status" value="1"/>
</dbReference>
<reference evidence="9 10" key="1">
    <citation type="submission" date="2011-06" db="EMBL/GenBank/DDBJ databases">
        <authorList>
            <person name="Muzny D."/>
            <person name="Qin X."/>
            <person name="Deng J."/>
            <person name="Jiang H."/>
            <person name="Liu Y."/>
            <person name="Qu J."/>
            <person name="Song X.-Z."/>
            <person name="Zhang L."/>
            <person name="Thornton R."/>
            <person name="Coyle M."/>
            <person name="Francisco L."/>
            <person name="Jackson L."/>
            <person name="Javaid M."/>
            <person name="Korchina V."/>
            <person name="Kovar C."/>
            <person name="Mata R."/>
            <person name="Mathew T."/>
            <person name="Ngo R."/>
            <person name="Nguyen L."/>
            <person name="Nguyen N."/>
            <person name="Okwuonu G."/>
            <person name="Ongeri F."/>
            <person name="Pham C."/>
            <person name="Simmons D."/>
            <person name="Wilczek-Boney K."/>
            <person name="Hale W."/>
            <person name="Jakkamsetti A."/>
            <person name="Pham P."/>
            <person name="Ruth R."/>
            <person name="San Lucas F."/>
            <person name="Warren J."/>
            <person name="Zhang J."/>
            <person name="Zhao Z."/>
            <person name="Zhou C."/>
            <person name="Zhu D."/>
            <person name="Lee S."/>
            <person name="Bess C."/>
            <person name="Blankenburg K."/>
            <person name="Forbes L."/>
            <person name="Fu Q."/>
            <person name="Gubbala S."/>
            <person name="Hirani K."/>
            <person name="Jayaseelan J.C."/>
            <person name="Lara F."/>
            <person name="Munidasa M."/>
            <person name="Palculict T."/>
            <person name="Patil S."/>
            <person name="Pu L.-L."/>
            <person name="Saada N."/>
            <person name="Tang L."/>
            <person name="Weissenberger G."/>
            <person name="Zhu Y."/>
            <person name="Hemphill L."/>
            <person name="Shang Y."/>
            <person name="Youmans B."/>
            <person name="Ayvaz T."/>
            <person name="Ross M."/>
            <person name="Santibanez J."/>
            <person name="Aqrawi P."/>
            <person name="Gross S."/>
            <person name="Joshi V."/>
            <person name="Fowler G."/>
            <person name="Nazareth L."/>
            <person name="Reid J."/>
            <person name="Worley K."/>
            <person name="Petrosino J."/>
            <person name="Highlander S."/>
            <person name="Gibbs R."/>
        </authorList>
    </citation>
    <scope>NUCLEOTIDE SEQUENCE [LARGE SCALE GENOMIC DNA]</scope>
    <source>
        <strain evidence="9 10">9715</strain>
    </source>
</reference>
<dbReference type="GO" id="GO:0003924">
    <property type="term" value="F:GTPase activity"/>
    <property type="evidence" value="ECO:0007669"/>
    <property type="project" value="UniProtKB-UniRule"/>
</dbReference>
<dbReference type="InterPro" id="IPR018316">
    <property type="entry name" value="Tubulin/FtsZ_2-layer-sand-dom"/>
</dbReference>
<evidence type="ECO:0000256" key="4">
    <source>
        <dbReference type="HAMAP-Rule" id="MF_00909"/>
    </source>
</evidence>
<keyword evidence="10" id="KW-1185">Reference proteome</keyword>
<evidence type="ECO:0000256" key="5">
    <source>
        <dbReference type="NCBIfam" id="TIGR00065"/>
    </source>
</evidence>
<proteinExistence type="inferred from homology"/>
<dbReference type="GO" id="GO:0051258">
    <property type="term" value="P:protein polymerization"/>
    <property type="evidence" value="ECO:0007669"/>
    <property type="project" value="UniProtKB-UniRule"/>
</dbReference>
<keyword evidence="2 4" id="KW-0547">Nucleotide-binding</keyword>
<dbReference type="GO" id="GO:0032153">
    <property type="term" value="C:cell division site"/>
    <property type="evidence" value="ECO:0007669"/>
    <property type="project" value="UniProtKB-UniRule"/>
</dbReference>
<dbReference type="Gene3D" id="3.40.50.1440">
    <property type="entry name" value="Tubulin/FtsZ, GTPase domain"/>
    <property type="match status" value="1"/>
</dbReference>
<feature type="domain" description="Tubulin/FtsZ 2-layer sandwich" evidence="8">
    <location>
        <begin position="209"/>
        <end position="329"/>
    </location>
</feature>
<dbReference type="PANTHER" id="PTHR30314:SF3">
    <property type="entry name" value="MITOCHONDRIAL DIVISION PROTEIN FSZA"/>
    <property type="match status" value="1"/>
</dbReference>
<keyword evidence="4 6" id="KW-0131">Cell cycle</keyword>
<evidence type="ECO:0000313" key="10">
    <source>
        <dbReference type="Proteomes" id="UP000005336"/>
    </source>
</evidence>
<dbReference type="EMBL" id="AGAZ01000026">
    <property type="protein sequence ID" value="EGZ49975.1"/>
    <property type="molecule type" value="Genomic_DNA"/>
</dbReference>
<dbReference type="GO" id="GO:0000917">
    <property type="term" value="P:division septum assembly"/>
    <property type="evidence" value="ECO:0007669"/>
    <property type="project" value="UniProtKB-KW"/>
</dbReference>
<organism evidence="9 10">
    <name type="scientific">Neisseria wadsworthii 9715</name>
    <dbReference type="NCBI Taxonomy" id="1030841"/>
    <lineage>
        <taxon>Bacteria</taxon>
        <taxon>Pseudomonadati</taxon>
        <taxon>Pseudomonadota</taxon>
        <taxon>Betaproteobacteria</taxon>
        <taxon>Neisseriales</taxon>
        <taxon>Neisseriaceae</taxon>
        <taxon>Neisseria</taxon>
    </lineage>
</organism>
<gene>
    <name evidence="4 9" type="primary">ftsZ</name>
    <name evidence="9" type="ORF">HMPREF9370_0620</name>
</gene>
<feature type="binding site" evidence="4">
    <location>
        <position position="189"/>
    </location>
    <ligand>
        <name>GTP</name>
        <dbReference type="ChEBI" id="CHEBI:37565"/>
    </ligand>
</feature>
<dbReference type="GO" id="GO:0005737">
    <property type="term" value="C:cytoplasm"/>
    <property type="evidence" value="ECO:0007669"/>
    <property type="project" value="UniProtKB-SubCell"/>
</dbReference>
<keyword evidence="4" id="KW-0963">Cytoplasm</keyword>
<dbReference type="SMART" id="SM00865">
    <property type="entry name" value="Tubulin_C"/>
    <property type="match status" value="1"/>
</dbReference>
<dbReference type="GO" id="GO:0043093">
    <property type="term" value="P:FtsZ-dependent cytokinesis"/>
    <property type="evidence" value="ECO:0007669"/>
    <property type="project" value="UniProtKB-UniRule"/>
</dbReference>
<dbReference type="PATRIC" id="fig|1030841.3.peg.613"/>
<dbReference type="Gene3D" id="3.30.1330.20">
    <property type="entry name" value="Tubulin/FtsZ, C-terminal domain"/>
    <property type="match status" value="1"/>
</dbReference>
<dbReference type="CDD" id="cd02201">
    <property type="entry name" value="FtsZ_type1"/>
    <property type="match status" value="1"/>
</dbReference>
<dbReference type="SUPFAM" id="SSF55307">
    <property type="entry name" value="Tubulin C-terminal domain-like"/>
    <property type="match status" value="1"/>
</dbReference>
<dbReference type="InterPro" id="IPR036525">
    <property type="entry name" value="Tubulin/FtsZ_GTPase_sf"/>
</dbReference>
<evidence type="ECO:0000256" key="1">
    <source>
        <dbReference type="ARBA" id="ARBA00009690"/>
    </source>
</evidence>
<dbReference type="AlphaFoldDB" id="G4CNG1"/>
<keyword evidence="3 4" id="KW-0342">GTP-binding</keyword>
<feature type="binding site" evidence="4">
    <location>
        <position position="142"/>
    </location>
    <ligand>
        <name>GTP</name>
        <dbReference type="ChEBI" id="CHEBI:37565"/>
    </ligand>
</feature>
<dbReference type="RefSeq" id="WP_009115766.1">
    <property type="nucleotide sequence ID" value="NZ_JH165159.1"/>
</dbReference>
<dbReference type="HOGENOM" id="CLU_024865_0_2_4"/>
<dbReference type="SUPFAM" id="SSF52490">
    <property type="entry name" value="Tubulin nucleotide-binding domain-like"/>
    <property type="match status" value="1"/>
</dbReference>
<comment type="caution">
    <text evidence="9">The sequence shown here is derived from an EMBL/GenBank/DDBJ whole genome shotgun (WGS) entry which is preliminary data.</text>
</comment>
<feature type="binding site" evidence="4">
    <location>
        <position position="145"/>
    </location>
    <ligand>
        <name>GTP</name>
        <dbReference type="ChEBI" id="CHEBI:37565"/>
    </ligand>
</feature>
<evidence type="ECO:0000256" key="3">
    <source>
        <dbReference type="ARBA" id="ARBA00023134"/>
    </source>
</evidence>
<dbReference type="STRING" id="1030841.HMPREF9370_0620"/>
<dbReference type="InterPro" id="IPR020805">
    <property type="entry name" value="Cell_div_FtsZ_CS"/>
</dbReference>
<protein>
    <recommendedName>
        <fullName evidence="4 5">Cell division protein FtsZ</fullName>
    </recommendedName>
</protein>
<comment type="subcellular location">
    <subcellularLocation>
        <location evidence="4">Cytoplasm</location>
    </subcellularLocation>
    <text evidence="4">Assembles at midcell at the inner surface of the cytoplasmic membrane.</text>
</comment>
<evidence type="ECO:0000259" key="8">
    <source>
        <dbReference type="SMART" id="SM00865"/>
    </source>
</evidence>
<dbReference type="Pfam" id="PF12327">
    <property type="entry name" value="FtsZ_C"/>
    <property type="match status" value="1"/>
</dbReference>
<feature type="domain" description="Tubulin/FtsZ GTPase" evidence="7">
    <location>
        <begin position="16"/>
        <end position="207"/>
    </location>
</feature>
<sequence length="423" mass="44810">MDLVYDVVESAASPAVIKVIGIGGGGCNAINNMINNTIAGVEFISANTDAQALGKNQAPKRIQLGTNLTRGLGAGANPEVGRAAAQEDREAIADAIRGANMLFITTGMGGGTGTGAAPVVAEIAKELGILTVAVVTRPFEHEGKRINIAHQGIEQLKGQVDSLIVIPNDKLMTALGEDVTVREAFQAADNVLHAAVAGISEVVTRPGFINLDFADVKNVMSITGMAMMGSGSAQGVDRARLATEQAIASPLLDNVSLDGARGVLVNITTAPGCLKMSEYREIMRVVNEYAHPDSERKYGTSEDEDMPEDAIRVTIIATGLKENYTQPAHQGGLRQNVRGQAFGSSHSGRGQAAYSSNELDEMEAAARMMGERSYPNLDNVIRSGRGTRKMDLSAADFSNQAILDDLEIPAMLRRKQNQNNHND</sequence>
<keyword evidence="4 6" id="KW-0132">Cell division</keyword>
<dbReference type="NCBIfam" id="TIGR00065">
    <property type="entry name" value="ftsZ"/>
    <property type="match status" value="1"/>
</dbReference>
<dbReference type="InterPro" id="IPR045061">
    <property type="entry name" value="FtsZ/CetZ"/>
</dbReference>
<evidence type="ECO:0000256" key="2">
    <source>
        <dbReference type="ARBA" id="ARBA00022741"/>
    </source>
</evidence>
<feature type="binding site" evidence="4">
    <location>
        <begin position="111"/>
        <end position="113"/>
    </location>
    <ligand>
        <name>GTP</name>
        <dbReference type="ChEBI" id="CHEBI:37565"/>
    </ligand>
</feature>
<name>G4CNG1_9NEIS</name>
<dbReference type="HAMAP" id="MF_00909">
    <property type="entry name" value="FtsZ"/>
    <property type="match status" value="1"/>
</dbReference>
<dbReference type="PRINTS" id="PR00423">
    <property type="entry name" value="CELLDVISFTSZ"/>
</dbReference>
<evidence type="ECO:0000259" key="7">
    <source>
        <dbReference type="SMART" id="SM00864"/>
    </source>
</evidence>
<comment type="function">
    <text evidence="4 6">Essential cell division protein that forms a contractile ring structure (Z ring) at the future cell division site. The regulation of the ring assembly controls the timing and the location of cell division. One of the functions of the FtsZ ring is to recruit other cell division proteins to the septum to produce a new cell wall between the dividing cells. Binds GTP and shows GTPase activity.</text>
</comment>
<accession>G4CNG1</accession>
<dbReference type="InterPro" id="IPR008280">
    <property type="entry name" value="Tub_FtsZ_C"/>
</dbReference>
<dbReference type="InterPro" id="IPR037103">
    <property type="entry name" value="Tubulin/FtsZ-like_C"/>
</dbReference>
<comment type="similarity">
    <text evidence="1 4 6">Belongs to the FtsZ family.</text>
</comment>
<comment type="subunit">
    <text evidence="4">Homodimer. Polymerizes to form a dynamic ring structure in a strictly GTP-dependent manner. Interacts directly with several other division proteins.</text>
</comment>
<evidence type="ECO:0000256" key="6">
    <source>
        <dbReference type="RuleBase" id="RU000631"/>
    </source>
</evidence>
<dbReference type="InterPro" id="IPR024757">
    <property type="entry name" value="FtsZ_C"/>
</dbReference>
<evidence type="ECO:0000313" key="9">
    <source>
        <dbReference type="EMBL" id="EGZ49975.1"/>
    </source>
</evidence>
<keyword evidence="4 6" id="KW-0717">Septation</keyword>
<dbReference type="PANTHER" id="PTHR30314">
    <property type="entry name" value="CELL DIVISION PROTEIN FTSZ-RELATED"/>
    <property type="match status" value="1"/>
</dbReference>
<dbReference type="PROSITE" id="PS01134">
    <property type="entry name" value="FTSZ_1"/>
    <property type="match status" value="1"/>
</dbReference>
<dbReference type="FunFam" id="3.40.50.1440:FF:000001">
    <property type="entry name" value="Cell division protein FtsZ"/>
    <property type="match status" value="1"/>
</dbReference>
<dbReference type="SMART" id="SM00864">
    <property type="entry name" value="Tubulin"/>
    <property type="match status" value="1"/>
</dbReference>
<dbReference type="Pfam" id="PF00091">
    <property type="entry name" value="Tubulin"/>
    <property type="match status" value="1"/>
</dbReference>
<dbReference type="InterPro" id="IPR000158">
    <property type="entry name" value="Cell_div_FtsZ"/>
</dbReference>
<dbReference type="InterPro" id="IPR003008">
    <property type="entry name" value="Tubulin_FtsZ_GTPase"/>
</dbReference>
<feature type="binding site" evidence="4">
    <location>
        <begin position="24"/>
        <end position="28"/>
    </location>
    <ligand>
        <name>GTP</name>
        <dbReference type="ChEBI" id="CHEBI:37565"/>
    </ligand>
</feature>
<dbReference type="GO" id="GO:0005525">
    <property type="term" value="F:GTP binding"/>
    <property type="evidence" value="ECO:0007669"/>
    <property type="project" value="UniProtKB-UniRule"/>
</dbReference>
<dbReference type="OrthoDB" id="9813375at2"/>